<dbReference type="Proteomes" id="UP001380601">
    <property type="component" value="Unassembled WGS sequence"/>
</dbReference>
<accession>A0ABU9F0A6</accession>
<dbReference type="GO" id="GO:0016787">
    <property type="term" value="F:hydrolase activity"/>
    <property type="evidence" value="ECO:0007669"/>
    <property type="project" value="UniProtKB-KW"/>
</dbReference>
<name>A0ABU9F0A6_9STAP</name>
<dbReference type="InterPro" id="IPR050155">
    <property type="entry name" value="HAD-like_hydrolase_sf"/>
</dbReference>
<keyword evidence="1" id="KW-0378">Hydrolase</keyword>
<organism evidence="1 2">
    <name type="scientific">Staphylococcus debuckii</name>
    <dbReference type="NCBI Taxonomy" id="2044912"/>
    <lineage>
        <taxon>Bacteria</taxon>
        <taxon>Bacillati</taxon>
        <taxon>Bacillota</taxon>
        <taxon>Bacilli</taxon>
        <taxon>Bacillales</taxon>
        <taxon>Staphylococcaceae</taxon>
        <taxon>Staphylococcus</taxon>
    </lineage>
</organism>
<dbReference type="SFLD" id="SFLDG01129">
    <property type="entry name" value="C1.5:_HAD__Beta-PGM__Phosphata"/>
    <property type="match status" value="1"/>
</dbReference>
<evidence type="ECO:0000313" key="1">
    <source>
        <dbReference type="EMBL" id="MEL0538677.1"/>
    </source>
</evidence>
<dbReference type="InterPro" id="IPR036412">
    <property type="entry name" value="HAD-like_sf"/>
</dbReference>
<dbReference type="PANTHER" id="PTHR43434">
    <property type="entry name" value="PHOSPHOGLYCOLATE PHOSPHATASE"/>
    <property type="match status" value="1"/>
</dbReference>
<sequence>MKAVLFDVDGVFLSEERCFDVSALTVYEMLMSNQFLKLMPTVHFNKITDSEITLIRQVVFDQDRILNAMKSRGLNSNWDMLFITLSIHLIELLKQVTPEERTSFLTAHPFTDVTLQELGALASDRNLDFIKPLYFMENAEAGKSQIYRDLRKYAEQELDTTYTELFEIRSPLWEIAQEVYQEWYLGCRLYRKVEDKSPRSDFKTGYIYQEEELAPVEQIQTLLKDLKAAGYQLAIATGRPRTETLVPFEDKGLVEYFDEHHIATASEVLEAEEQFPRLKPLGKPNPFSYITAYNGNDASRYQEYAENQDHIFSSEEIYIVGDSLADLFSADVTGATFIGTLTGLKGKVAKSELEAHHADYIVNNVLDIRKILLK</sequence>
<dbReference type="CDD" id="cd01427">
    <property type="entry name" value="HAD_like"/>
    <property type="match status" value="1"/>
</dbReference>
<reference evidence="1 2" key="1">
    <citation type="submission" date="2024-04" db="EMBL/GenBank/DDBJ databases">
        <title>Staphylococcus debuckii a clinical isolate.</title>
        <authorList>
            <person name="Magnan C."/>
            <person name="Plumet L."/>
            <person name="Morsli M."/>
            <person name="Molle V."/>
            <person name="Lavigne J.-P."/>
        </authorList>
    </citation>
    <scope>NUCLEOTIDE SEQUENCE [LARGE SCALE GENOMIC DNA]</scope>
    <source>
        <strain evidence="1 2">NSD001</strain>
    </source>
</reference>
<keyword evidence="2" id="KW-1185">Reference proteome</keyword>
<dbReference type="EMBL" id="JBBWSC010000008">
    <property type="protein sequence ID" value="MEL0538677.1"/>
    <property type="molecule type" value="Genomic_DNA"/>
</dbReference>
<dbReference type="PANTHER" id="PTHR43434:SF1">
    <property type="entry name" value="PHOSPHOGLYCOLATE PHOSPHATASE"/>
    <property type="match status" value="1"/>
</dbReference>
<comment type="caution">
    <text evidence="1">The sequence shown here is derived from an EMBL/GenBank/DDBJ whole genome shotgun (WGS) entry which is preliminary data.</text>
</comment>
<dbReference type="Gene3D" id="3.40.50.1000">
    <property type="entry name" value="HAD superfamily/HAD-like"/>
    <property type="match status" value="1"/>
</dbReference>
<dbReference type="SUPFAM" id="SSF56784">
    <property type="entry name" value="HAD-like"/>
    <property type="match status" value="1"/>
</dbReference>
<protein>
    <submittedName>
        <fullName evidence="1">HAD family hydrolase</fullName>
    </submittedName>
</protein>
<dbReference type="RefSeq" id="WP_341612059.1">
    <property type="nucleotide sequence ID" value="NZ_JBBWSC010000008.1"/>
</dbReference>
<dbReference type="InterPro" id="IPR023214">
    <property type="entry name" value="HAD_sf"/>
</dbReference>
<gene>
    <name evidence="1" type="ORF">AADA34_08150</name>
</gene>
<dbReference type="Pfam" id="PF13242">
    <property type="entry name" value="Hydrolase_like"/>
    <property type="match status" value="1"/>
</dbReference>
<evidence type="ECO:0000313" key="2">
    <source>
        <dbReference type="Proteomes" id="UP001380601"/>
    </source>
</evidence>
<dbReference type="SFLD" id="SFLDS00003">
    <property type="entry name" value="Haloacid_Dehalogenase"/>
    <property type="match status" value="1"/>
</dbReference>
<proteinExistence type="predicted"/>